<dbReference type="EMBL" id="AYSO01000019">
    <property type="protein sequence ID" value="KIE45634.1"/>
    <property type="molecule type" value="Genomic_DNA"/>
</dbReference>
<feature type="transmembrane region" description="Helical" evidence="1">
    <location>
        <begin position="21"/>
        <end position="47"/>
    </location>
</feature>
<proteinExistence type="predicted"/>
<dbReference type="STRING" id="29341.RSJ17_20995"/>
<dbReference type="Pfam" id="PF08486">
    <property type="entry name" value="SpoIID"/>
    <property type="match status" value="1"/>
</dbReference>
<gene>
    <name evidence="3" type="primary">spoIID</name>
    <name evidence="3" type="ORF">U732_2653</name>
</gene>
<evidence type="ECO:0000313" key="3">
    <source>
        <dbReference type="EMBL" id="KIE45634.1"/>
    </source>
</evidence>
<protein>
    <submittedName>
        <fullName evidence="3">Stage II sporulation protein D</fullName>
    </submittedName>
</protein>
<dbReference type="InterPro" id="IPR013486">
    <property type="entry name" value="SpoIID/LytB"/>
</dbReference>
<dbReference type="NCBIfam" id="TIGR02669">
    <property type="entry name" value="SpoIID_LytB"/>
    <property type="match status" value="1"/>
</dbReference>
<dbReference type="OrthoDB" id="9794671at2"/>
<dbReference type="AlphaFoldDB" id="A0A0C1TY49"/>
<reference evidence="3 4" key="1">
    <citation type="journal article" date="2015" name="Infect. Genet. Evol.">
        <title>Genomic sequences of six botulinum neurotoxin-producing strains representing three clostridial species illustrate the mobility and diversity of botulinum neurotoxin genes.</title>
        <authorList>
            <person name="Smith T.J."/>
            <person name="Hill K.K."/>
            <person name="Xie G."/>
            <person name="Foley B.T."/>
            <person name="Williamson C.H."/>
            <person name="Foster J.T."/>
            <person name="Johnson S.L."/>
            <person name="Chertkov O."/>
            <person name="Teshima H."/>
            <person name="Gibbons H.S."/>
            <person name="Johnsky L.A."/>
            <person name="Karavis M.A."/>
            <person name="Smith L.A."/>
        </authorList>
    </citation>
    <scope>NUCLEOTIDE SEQUENCE [LARGE SCALE GENOMIC DNA]</scope>
    <source>
        <strain evidence="3 4">CDC 2741</strain>
    </source>
</reference>
<sequence length="367" mass="40899">MRSTNNYRNINKCKGIVSEDLASQIIRVLIFLALGFVFLLLSTYFILGGNKEETTNPFEIKEQEVKMKDGKTGKGTTATYNINVPVVKIYLSKENRVVELPLEEYVKGVISSEMPINFEIEALKAQAVAARTYTIAHTKVLGGGCSKGNGADLCDTIHCQVYMNKEKRMELWGDSAKENWEKVEEIVKATEGQVITYNNELARGAYYFSTSSGRTENSEDVFVNALPYLRSVESEGEEQAPRYKSTVKVPYEQLVDKANNEYNANMAVSNIKSQIKILGRTEGGSVKEIKLGDAVIAGTKFRTLYNLNSANFNLNFLDSELEISCNGFGHGVGMSQWGANAMAKDGKSYKQILSHYYKGIEVTKINR</sequence>
<dbReference type="Proteomes" id="UP000031366">
    <property type="component" value="Unassembled WGS sequence"/>
</dbReference>
<dbReference type="InterPro" id="IPR014225">
    <property type="entry name" value="Spore_II_D_firmicutes"/>
</dbReference>
<keyword evidence="1" id="KW-0472">Membrane</keyword>
<keyword evidence="4" id="KW-1185">Reference proteome</keyword>
<dbReference type="NCBIfam" id="TIGR02870">
    <property type="entry name" value="spore_II_D"/>
    <property type="match status" value="1"/>
</dbReference>
<evidence type="ECO:0000313" key="4">
    <source>
        <dbReference type="Proteomes" id="UP000031366"/>
    </source>
</evidence>
<keyword evidence="1" id="KW-1133">Transmembrane helix</keyword>
<evidence type="ECO:0000259" key="2">
    <source>
        <dbReference type="Pfam" id="PF08486"/>
    </source>
</evidence>
<evidence type="ECO:0000256" key="1">
    <source>
        <dbReference type="SAM" id="Phobius"/>
    </source>
</evidence>
<organism evidence="3 4">
    <name type="scientific">Clostridium argentinense CDC 2741</name>
    <dbReference type="NCBI Taxonomy" id="1418104"/>
    <lineage>
        <taxon>Bacteria</taxon>
        <taxon>Bacillati</taxon>
        <taxon>Bacillota</taxon>
        <taxon>Clostridia</taxon>
        <taxon>Eubacteriales</taxon>
        <taxon>Clostridiaceae</taxon>
        <taxon>Clostridium</taxon>
    </lineage>
</organism>
<dbReference type="GO" id="GO:0030435">
    <property type="term" value="P:sporulation resulting in formation of a cellular spore"/>
    <property type="evidence" value="ECO:0007669"/>
    <property type="project" value="InterPro"/>
</dbReference>
<accession>A0A0C1TY49</accession>
<keyword evidence="1" id="KW-0812">Transmembrane</keyword>
<dbReference type="InterPro" id="IPR051922">
    <property type="entry name" value="Bact_Sporulation_Assoc"/>
</dbReference>
<comment type="caution">
    <text evidence="3">The sequence shown here is derived from an EMBL/GenBank/DDBJ whole genome shotgun (WGS) entry which is preliminary data.</text>
</comment>
<name>A0A0C1TY49_9CLOT</name>
<dbReference type="PANTHER" id="PTHR30032">
    <property type="entry name" value="N-ACETYLMURAMOYL-L-ALANINE AMIDASE-RELATED"/>
    <property type="match status" value="1"/>
</dbReference>
<dbReference type="GO" id="GO:0030288">
    <property type="term" value="C:outer membrane-bounded periplasmic space"/>
    <property type="evidence" value="ECO:0007669"/>
    <property type="project" value="TreeGrafter"/>
</dbReference>
<dbReference type="PANTHER" id="PTHR30032:SF4">
    <property type="entry name" value="AMIDASE ENHANCER"/>
    <property type="match status" value="1"/>
</dbReference>
<dbReference type="InterPro" id="IPR013693">
    <property type="entry name" value="SpoIID/LytB_N"/>
</dbReference>
<feature type="domain" description="Sporulation stage II protein D amidase enhancer LytB N-terminal" evidence="2">
    <location>
        <begin position="93"/>
        <end position="197"/>
    </location>
</feature>
<dbReference type="RefSeq" id="WP_039635244.1">
    <property type="nucleotide sequence ID" value="NZ_AYSO01000019.1"/>
</dbReference>